<evidence type="ECO:0000256" key="1">
    <source>
        <dbReference type="SAM" id="SignalP"/>
    </source>
</evidence>
<evidence type="ECO:0000313" key="2">
    <source>
        <dbReference type="Ensembl" id="ENSLLTP00000021337.1"/>
    </source>
</evidence>
<accession>A0A8C5SVM4</accession>
<organism evidence="2 3">
    <name type="scientific">Laticauda laticaudata</name>
    <name type="common">Blue-ringed sea krait</name>
    <name type="synonym">Blue-lipped sea krait</name>
    <dbReference type="NCBI Taxonomy" id="8630"/>
    <lineage>
        <taxon>Eukaryota</taxon>
        <taxon>Metazoa</taxon>
        <taxon>Chordata</taxon>
        <taxon>Craniata</taxon>
        <taxon>Vertebrata</taxon>
        <taxon>Euteleostomi</taxon>
        <taxon>Lepidosauria</taxon>
        <taxon>Squamata</taxon>
        <taxon>Bifurcata</taxon>
        <taxon>Unidentata</taxon>
        <taxon>Episquamata</taxon>
        <taxon>Toxicofera</taxon>
        <taxon>Serpentes</taxon>
        <taxon>Colubroidea</taxon>
        <taxon>Elapidae</taxon>
        <taxon>Laticaudinae</taxon>
        <taxon>Laticauda</taxon>
    </lineage>
</organism>
<evidence type="ECO:0000313" key="3">
    <source>
        <dbReference type="Proteomes" id="UP000694406"/>
    </source>
</evidence>
<feature type="chain" id="PRO_5046727533" evidence="1">
    <location>
        <begin position="23"/>
        <end position="108"/>
    </location>
</feature>
<name>A0A8C5SVM4_LATLA</name>
<sequence>MKLSSHLLIRVLNLHFLEVSVGKAVYHVHLASQHLLIKMNLLRMRTRPKQILLINQWNSSSFLPVQTHSVCLVLITEKCDVLLLNKLIVPSLPWKYLTLGARALMTEV</sequence>
<proteinExistence type="predicted"/>
<reference evidence="2" key="1">
    <citation type="submission" date="2025-08" db="UniProtKB">
        <authorList>
            <consortium name="Ensembl"/>
        </authorList>
    </citation>
    <scope>IDENTIFICATION</scope>
</reference>
<dbReference type="Proteomes" id="UP000694406">
    <property type="component" value="Unplaced"/>
</dbReference>
<dbReference type="AlphaFoldDB" id="A0A8C5SVM4"/>
<dbReference type="Ensembl" id="ENSLLTT00000022125.1">
    <property type="protein sequence ID" value="ENSLLTP00000021337.1"/>
    <property type="gene ID" value="ENSLLTG00000015935.1"/>
</dbReference>
<protein>
    <submittedName>
        <fullName evidence="2">Uncharacterized protein</fullName>
    </submittedName>
</protein>
<keyword evidence="1" id="KW-0732">Signal</keyword>
<keyword evidence="3" id="KW-1185">Reference proteome</keyword>
<reference evidence="2" key="2">
    <citation type="submission" date="2025-09" db="UniProtKB">
        <authorList>
            <consortium name="Ensembl"/>
        </authorList>
    </citation>
    <scope>IDENTIFICATION</scope>
</reference>
<feature type="signal peptide" evidence="1">
    <location>
        <begin position="1"/>
        <end position="22"/>
    </location>
</feature>